<evidence type="ECO:0000313" key="8">
    <source>
        <dbReference type="Proteomes" id="UP001595377"/>
    </source>
</evidence>
<keyword evidence="4" id="KW-0378">Hydrolase</keyword>
<dbReference type="EMBL" id="JBHRSP010000032">
    <property type="protein sequence ID" value="MFC3075053.1"/>
    <property type="molecule type" value="Genomic_DNA"/>
</dbReference>
<feature type="domain" description="Metallo-beta-lactamase" evidence="6">
    <location>
        <begin position="36"/>
        <end position="236"/>
    </location>
</feature>
<dbReference type="Pfam" id="PF00753">
    <property type="entry name" value="Lactamase_B"/>
    <property type="match status" value="1"/>
</dbReference>
<evidence type="ECO:0000313" key="7">
    <source>
        <dbReference type="EMBL" id="MFC3075053.1"/>
    </source>
</evidence>
<evidence type="ECO:0000256" key="2">
    <source>
        <dbReference type="ARBA" id="ARBA00007749"/>
    </source>
</evidence>
<dbReference type="SMART" id="SM00849">
    <property type="entry name" value="Lactamase_B"/>
    <property type="match status" value="1"/>
</dbReference>
<comment type="similarity">
    <text evidence="2">Belongs to the metallo-beta-lactamase superfamily.</text>
</comment>
<dbReference type="PANTHER" id="PTHR42978:SF7">
    <property type="entry name" value="METALLO-HYDROLASE RV2300C-RELATED"/>
    <property type="match status" value="1"/>
</dbReference>
<dbReference type="InterPro" id="IPR051013">
    <property type="entry name" value="MBL_superfamily_lactonases"/>
</dbReference>
<dbReference type="CDD" id="cd07729">
    <property type="entry name" value="AHL_lactonase_MBL-fold"/>
    <property type="match status" value="1"/>
</dbReference>
<organism evidence="7 8">
    <name type="scientific">Shinella pollutisoli</name>
    <dbReference type="NCBI Taxonomy" id="2250594"/>
    <lineage>
        <taxon>Bacteria</taxon>
        <taxon>Pseudomonadati</taxon>
        <taxon>Pseudomonadota</taxon>
        <taxon>Alphaproteobacteria</taxon>
        <taxon>Hyphomicrobiales</taxon>
        <taxon>Rhizobiaceae</taxon>
        <taxon>Shinella</taxon>
    </lineage>
</organism>
<sequence length="265" mass="29182">MSEIYEVLALKYATNDRPASHNFIGGDEHDRSMPIDYFIWVIRNEKRTVVVDTGFNPVSGAHRARKLTTPVNVALSAVGIHGADIEHVITTHMHYDHAGNNDMFPNACFYMQESEMHYATGSCMCHRLLNHPYEADDVAGMVKRVYAGKVSFCLGDRELFPGLSVHHVGGHSRGLQCVRVETQRGPVVLASDASHLYAHMNSGRVFPTCDSVADTVLGYGRLFELGGDASRIVPGHDPEVMRRYPALSPQTSGMVVKLDVDEATG</sequence>
<evidence type="ECO:0000256" key="3">
    <source>
        <dbReference type="ARBA" id="ARBA00022723"/>
    </source>
</evidence>
<protein>
    <submittedName>
        <fullName evidence="7">N-acyl homoserine lactonase family protein</fullName>
    </submittedName>
</protein>
<reference evidence="8" key="1">
    <citation type="journal article" date="2019" name="Int. J. Syst. Evol. Microbiol.">
        <title>The Global Catalogue of Microorganisms (GCM) 10K type strain sequencing project: providing services to taxonomists for standard genome sequencing and annotation.</title>
        <authorList>
            <consortium name="The Broad Institute Genomics Platform"/>
            <consortium name="The Broad Institute Genome Sequencing Center for Infectious Disease"/>
            <person name="Wu L."/>
            <person name="Ma J."/>
        </authorList>
    </citation>
    <scope>NUCLEOTIDE SEQUENCE [LARGE SCALE GENOMIC DNA]</scope>
    <source>
        <strain evidence="8">KCTC 52677</strain>
    </source>
</reference>
<dbReference type="InterPro" id="IPR001279">
    <property type="entry name" value="Metallo-B-lactamas"/>
</dbReference>
<evidence type="ECO:0000256" key="4">
    <source>
        <dbReference type="ARBA" id="ARBA00022801"/>
    </source>
</evidence>
<name>A0ABV7DLF9_9HYPH</name>
<dbReference type="Proteomes" id="UP001595377">
    <property type="component" value="Unassembled WGS sequence"/>
</dbReference>
<dbReference type="Gene3D" id="3.60.15.10">
    <property type="entry name" value="Ribonuclease Z/Hydroxyacylglutathione hydrolase-like"/>
    <property type="match status" value="1"/>
</dbReference>
<keyword evidence="3" id="KW-0479">Metal-binding</keyword>
<dbReference type="SUPFAM" id="SSF56281">
    <property type="entry name" value="Metallo-hydrolase/oxidoreductase"/>
    <property type="match status" value="1"/>
</dbReference>
<gene>
    <name evidence="7" type="ORF">ACFOHH_18235</name>
</gene>
<evidence type="ECO:0000259" key="6">
    <source>
        <dbReference type="SMART" id="SM00849"/>
    </source>
</evidence>
<keyword evidence="5" id="KW-0862">Zinc</keyword>
<dbReference type="PANTHER" id="PTHR42978">
    <property type="entry name" value="QUORUM-QUENCHING LACTONASE YTNP-RELATED-RELATED"/>
    <property type="match status" value="1"/>
</dbReference>
<comment type="cofactor">
    <cofactor evidence="1">
        <name>Zn(2+)</name>
        <dbReference type="ChEBI" id="CHEBI:29105"/>
    </cofactor>
</comment>
<proteinExistence type="inferred from homology"/>
<evidence type="ECO:0000256" key="5">
    <source>
        <dbReference type="ARBA" id="ARBA00022833"/>
    </source>
</evidence>
<keyword evidence="8" id="KW-1185">Reference proteome</keyword>
<dbReference type="RefSeq" id="WP_257315512.1">
    <property type="nucleotide sequence ID" value="NZ_JANFDG010000012.1"/>
</dbReference>
<evidence type="ECO:0000256" key="1">
    <source>
        <dbReference type="ARBA" id="ARBA00001947"/>
    </source>
</evidence>
<accession>A0ABV7DLF9</accession>
<comment type="caution">
    <text evidence="7">The sequence shown here is derived from an EMBL/GenBank/DDBJ whole genome shotgun (WGS) entry which is preliminary data.</text>
</comment>
<dbReference type="InterPro" id="IPR036866">
    <property type="entry name" value="RibonucZ/Hydroxyglut_hydro"/>
</dbReference>